<accession>A0A2G1QRL0</accession>
<comment type="caution">
    <text evidence="1">The sequence shown here is derived from an EMBL/GenBank/DDBJ whole genome shotgun (WGS) entry which is preliminary data.</text>
</comment>
<dbReference type="EMBL" id="PDVP01000002">
    <property type="protein sequence ID" value="PHP68177.1"/>
    <property type="molecule type" value="Genomic_DNA"/>
</dbReference>
<dbReference type="RefSeq" id="WP_099304786.1">
    <property type="nucleotide sequence ID" value="NZ_PDVP01000002.1"/>
</dbReference>
<evidence type="ECO:0000313" key="1">
    <source>
        <dbReference type="EMBL" id="PHP68177.1"/>
    </source>
</evidence>
<protein>
    <submittedName>
        <fullName evidence="1">Uncharacterized protein</fullName>
    </submittedName>
</protein>
<dbReference type="OrthoDB" id="7691601at2"/>
<name>A0A2G1QRL0_9HYPH</name>
<keyword evidence="2" id="KW-1185">Reference proteome</keyword>
<dbReference type="AlphaFoldDB" id="A0A2G1QRL0"/>
<evidence type="ECO:0000313" key="2">
    <source>
        <dbReference type="Proteomes" id="UP000221168"/>
    </source>
</evidence>
<proteinExistence type="predicted"/>
<sequence>MTRSVPASTRLELEREASGEALLLFVDITHPELGNETIRLVSDGVDYELDGNLYTRGGFDLQLLTDSDQPPSAKFTFSNVDRSATNMLADVDGPAEVRMRAISTEYFNTREDPRVVLDGVTVVAAYDAQRLYLTDITMDDVACAGTLRGYDYRQESWPSKIATEALCPGLFVI</sequence>
<organism evidence="1 2">
    <name type="scientific">Zhengella mangrovi</name>
    <dbReference type="NCBI Taxonomy" id="1982044"/>
    <lineage>
        <taxon>Bacteria</taxon>
        <taxon>Pseudomonadati</taxon>
        <taxon>Pseudomonadota</taxon>
        <taxon>Alphaproteobacteria</taxon>
        <taxon>Hyphomicrobiales</taxon>
        <taxon>Notoacmeibacteraceae</taxon>
        <taxon>Zhengella</taxon>
    </lineage>
</organism>
<dbReference type="Pfam" id="PF08875">
    <property type="entry name" value="DUF1833"/>
    <property type="match status" value="1"/>
</dbReference>
<reference evidence="1 2" key="1">
    <citation type="submission" date="2017-10" db="EMBL/GenBank/DDBJ databases">
        <title>Sedimentibacterium mangrovi gen. nov., sp. nov., a novel member of family Phyllobacteriacea isolated from mangrove sediment.</title>
        <authorList>
            <person name="Liao H."/>
            <person name="Tian Y."/>
        </authorList>
    </citation>
    <scope>NUCLEOTIDE SEQUENCE [LARGE SCALE GENOMIC DNA]</scope>
    <source>
        <strain evidence="1 2">X9-2-2</strain>
    </source>
</reference>
<dbReference type="InterPro" id="IPR014974">
    <property type="entry name" value="DUF1833"/>
</dbReference>
<dbReference type="Proteomes" id="UP000221168">
    <property type="component" value="Unassembled WGS sequence"/>
</dbReference>
<gene>
    <name evidence="1" type="ORF">CSC94_05870</name>
</gene>